<evidence type="ECO:0000313" key="2">
    <source>
        <dbReference type="Proteomes" id="UP001162156"/>
    </source>
</evidence>
<dbReference type="PANTHER" id="PTHR21261">
    <property type="entry name" value="BEAT PROTEIN"/>
    <property type="match status" value="1"/>
</dbReference>
<gene>
    <name evidence="1" type="ORF">NQ314_018403</name>
</gene>
<proteinExistence type="predicted"/>
<comment type="caution">
    <text evidence="1">The sequence shown here is derived from an EMBL/GenBank/DDBJ whole genome shotgun (WGS) entry which is preliminary data.</text>
</comment>
<accession>A0AAV8WT74</accession>
<sequence length="100" mass="11341">ISSNKHGVEGDKLYSVKWYRGAGEFYRYTPSERNPIKQFKIKGFHVVENESNATQVVLEDVSRAISGPFSCEVTADQPSFFTDMKTADLEVGIHYLKHLV</sequence>
<organism evidence="1 2">
    <name type="scientific">Rhamnusium bicolor</name>
    <dbReference type="NCBI Taxonomy" id="1586634"/>
    <lineage>
        <taxon>Eukaryota</taxon>
        <taxon>Metazoa</taxon>
        <taxon>Ecdysozoa</taxon>
        <taxon>Arthropoda</taxon>
        <taxon>Hexapoda</taxon>
        <taxon>Insecta</taxon>
        <taxon>Pterygota</taxon>
        <taxon>Neoptera</taxon>
        <taxon>Endopterygota</taxon>
        <taxon>Coleoptera</taxon>
        <taxon>Polyphaga</taxon>
        <taxon>Cucujiformia</taxon>
        <taxon>Chrysomeloidea</taxon>
        <taxon>Cerambycidae</taxon>
        <taxon>Lepturinae</taxon>
        <taxon>Rhagiini</taxon>
        <taxon>Rhamnusium</taxon>
    </lineage>
</organism>
<protein>
    <submittedName>
        <fullName evidence="1">Uncharacterized protein</fullName>
    </submittedName>
</protein>
<dbReference type="PANTHER" id="PTHR21261:SF8">
    <property type="entry name" value="BEATEN PATH IA, ISOFORM B-RELATED"/>
    <property type="match status" value="1"/>
</dbReference>
<evidence type="ECO:0000313" key="1">
    <source>
        <dbReference type="EMBL" id="KAJ8928961.1"/>
    </source>
</evidence>
<feature type="non-terminal residue" evidence="1">
    <location>
        <position position="1"/>
    </location>
</feature>
<dbReference type="AlphaFoldDB" id="A0AAV8WT74"/>
<name>A0AAV8WT74_9CUCU</name>
<reference evidence="1" key="1">
    <citation type="journal article" date="2023" name="Insect Mol. Biol.">
        <title>Genome sequencing provides insights into the evolution of gene families encoding plant cell wall-degrading enzymes in longhorned beetles.</title>
        <authorList>
            <person name="Shin N.R."/>
            <person name="Okamura Y."/>
            <person name="Kirsch R."/>
            <person name="Pauchet Y."/>
        </authorList>
    </citation>
    <scope>NUCLEOTIDE SEQUENCE</scope>
    <source>
        <strain evidence="1">RBIC_L_NR</strain>
    </source>
</reference>
<keyword evidence="2" id="KW-1185">Reference proteome</keyword>
<dbReference type="Proteomes" id="UP001162156">
    <property type="component" value="Unassembled WGS sequence"/>
</dbReference>
<dbReference type="EMBL" id="JANEYF010005177">
    <property type="protein sequence ID" value="KAJ8928961.1"/>
    <property type="molecule type" value="Genomic_DNA"/>
</dbReference>